<gene>
    <name evidence="1" type="ORF">DQ393_30860</name>
</gene>
<organism evidence="1 2">
    <name type="scientific">Rhizobium tropici</name>
    <dbReference type="NCBI Taxonomy" id="398"/>
    <lineage>
        <taxon>Bacteria</taxon>
        <taxon>Pseudomonadati</taxon>
        <taxon>Pseudomonadota</taxon>
        <taxon>Alphaproteobacteria</taxon>
        <taxon>Hyphomicrobiales</taxon>
        <taxon>Rhizobiaceae</taxon>
        <taxon>Rhizobium/Agrobacterium group</taxon>
        <taxon>Rhizobium</taxon>
    </lineage>
</organism>
<dbReference type="EMBL" id="QMKK01000060">
    <property type="protein sequence ID" value="RAX37679.1"/>
    <property type="molecule type" value="Genomic_DNA"/>
</dbReference>
<evidence type="ECO:0000313" key="2">
    <source>
        <dbReference type="Proteomes" id="UP000251205"/>
    </source>
</evidence>
<dbReference type="Proteomes" id="UP000251205">
    <property type="component" value="Unassembled WGS sequence"/>
</dbReference>
<reference evidence="1 2" key="1">
    <citation type="submission" date="2018-06" db="EMBL/GenBank/DDBJ databases">
        <title>Whole Genome Sequence of an efficient microsymbiont, Rhizobium tropici.</title>
        <authorList>
            <person name="Srinivasan R."/>
            <person name="Singh H.V."/>
            <person name="Srivastava R."/>
            <person name="Kumari B."/>
            <person name="Radhakrishna A."/>
        </authorList>
    </citation>
    <scope>NUCLEOTIDE SEQUENCE [LARGE SCALE GENOMIC DNA]</scope>
    <source>
        <strain evidence="1 2">IGFRI Rhizo-19</strain>
    </source>
</reference>
<name>A0A329Y127_RHITR</name>
<dbReference type="AlphaFoldDB" id="A0A329Y127"/>
<evidence type="ECO:0000313" key="1">
    <source>
        <dbReference type="EMBL" id="RAX37679.1"/>
    </source>
</evidence>
<comment type="caution">
    <text evidence="1">The sequence shown here is derived from an EMBL/GenBank/DDBJ whole genome shotgun (WGS) entry which is preliminary data.</text>
</comment>
<proteinExistence type="predicted"/>
<accession>A0A329Y127</accession>
<sequence length="78" mass="8671">MVTIRCAMDTQFSGFEISAPKIDVAWTALQRQYANHLTGAEIDHLFVGRAPVGTELPSNRPHIAFIPFPSRYSHRSSG</sequence>
<protein>
    <submittedName>
        <fullName evidence="1">Uncharacterized protein</fullName>
    </submittedName>
</protein>